<feature type="region of interest" description="Disordered" evidence="2">
    <location>
        <begin position="69"/>
        <end position="133"/>
    </location>
</feature>
<dbReference type="EMBL" id="BKCJ010004102">
    <property type="protein sequence ID" value="GEU59035.1"/>
    <property type="molecule type" value="Genomic_DNA"/>
</dbReference>
<reference evidence="4" key="1">
    <citation type="journal article" date="2019" name="Sci. Rep.">
        <title>Draft genome of Tanacetum cinerariifolium, the natural source of mosquito coil.</title>
        <authorList>
            <person name="Yamashiro T."/>
            <person name="Shiraishi A."/>
            <person name="Satake H."/>
            <person name="Nakayama K."/>
        </authorList>
    </citation>
    <scope>NUCLEOTIDE SEQUENCE</scope>
</reference>
<keyword evidence="4" id="KW-0548">Nucleotidyltransferase</keyword>
<evidence type="ECO:0000256" key="1">
    <source>
        <dbReference type="PROSITE-ProRule" id="PRU00047"/>
    </source>
</evidence>
<dbReference type="PROSITE" id="PS50158">
    <property type="entry name" value="ZF_CCHC"/>
    <property type="match status" value="2"/>
</dbReference>
<dbReference type="GO" id="GO:0003676">
    <property type="term" value="F:nucleic acid binding"/>
    <property type="evidence" value="ECO:0007669"/>
    <property type="project" value="InterPro"/>
</dbReference>
<dbReference type="Gene3D" id="4.10.60.10">
    <property type="entry name" value="Zinc finger, CCHC-type"/>
    <property type="match status" value="1"/>
</dbReference>
<feature type="domain" description="CCHC-type" evidence="3">
    <location>
        <begin position="528"/>
        <end position="543"/>
    </location>
</feature>
<dbReference type="GO" id="GO:0008270">
    <property type="term" value="F:zinc ion binding"/>
    <property type="evidence" value="ECO:0007669"/>
    <property type="project" value="UniProtKB-KW"/>
</dbReference>
<keyword evidence="1" id="KW-0863">Zinc-finger</keyword>
<evidence type="ECO:0000313" key="4">
    <source>
        <dbReference type="EMBL" id="GEU59035.1"/>
    </source>
</evidence>
<gene>
    <name evidence="4" type="ORF">Tci_031013</name>
</gene>
<feature type="compositionally biased region" description="Polar residues" evidence="2">
    <location>
        <begin position="1"/>
        <end position="17"/>
    </location>
</feature>
<dbReference type="SUPFAM" id="SSF57756">
    <property type="entry name" value="Retrovirus zinc finger-like domains"/>
    <property type="match status" value="1"/>
</dbReference>
<sequence>MSSDEASSRVTYTSISSDYEEPSDVVMSSDEASSRVTYTSISSDYEEPSDVGFPGVIVYGYDGLPMHPVDPPSPDYVPGPEEPEQVPLSSDYMPGPKYLKDDANDKDEEEASEEDEDEEEEEEHRASADSTAANFPIIDHVPFAEEIEPFKIDESAAIQLPPPAYRTTARISIRAQTHIPFLSEVEVDRILAIPTPPPSPLTSLSSPLPRIPSPPFPGPSPPTTSPTYTKALLGYTVARIRLRTTSPQPLPLSSLLPLPPPIILSRTRASMGLMRAIVSFEGGESSSATAARSTRGFRVDYGCVGTLDAEIRRTQIECRLRSAAHNSSFLVWSAETVVCNVITLEQNASKESTQNQNHPATTTATTLMTDAAIRALISCGVADALAEHEIQRNKNLNGDESQGYHQLRVHEEDIPKTTIKTRYGHYEFQVMPFGLTNAPMQDDNQQQQENKRLNTGRAYTTGSSERMEYGCSLLKCSKCNYHHNGLCGPKCHNCNKVGHLTRDCKSSGNANAGNNQRTTRDNQRGNVCYECGAQGHFKRECTQLKNNNHGNQGGNGNALAKVMSTLPISFILNERIVRTTPGAFRQRLHKAKFLVLGRSGLVCQEEG</sequence>
<dbReference type="AlphaFoldDB" id="A0A6L2LFM5"/>
<dbReference type="InterPro" id="IPR001878">
    <property type="entry name" value="Znf_CCHC"/>
</dbReference>
<comment type="caution">
    <text evidence="4">The sequence shown here is derived from an EMBL/GenBank/DDBJ whole genome shotgun (WGS) entry which is preliminary data.</text>
</comment>
<dbReference type="Pfam" id="PF00098">
    <property type="entry name" value="zf-CCHC"/>
    <property type="match status" value="2"/>
</dbReference>
<accession>A0A6L2LFM5</accession>
<organism evidence="4">
    <name type="scientific">Tanacetum cinerariifolium</name>
    <name type="common">Dalmatian daisy</name>
    <name type="synonym">Chrysanthemum cinerariifolium</name>
    <dbReference type="NCBI Taxonomy" id="118510"/>
    <lineage>
        <taxon>Eukaryota</taxon>
        <taxon>Viridiplantae</taxon>
        <taxon>Streptophyta</taxon>
        <taxon>Embryophyta</taxon>
        <taxon>Tracheophyta</taxon>
        <taxon>Spermatophyta</taxon>
        <taxon>Magnoliopsida</taxon>
        <taxon>eudicotyledons</taxon>
        <taxon>Gunneridae</taxon>
        <taxon>Pentapetalae</taxon>
        <taxon>asterids</taxon>
        <taxon>campanulids</taxon>
        <taxon>Asterales</taxon>
        <taxon>Asteraceae</taxon>
        <taxon>Asteroideae</taxon>
        <taxon>Anthemideae</taxon>
        <taxon>Anthemidinae</taxon>
        <taxon>Tanacetum</taxon>
    </lineage>
</organism>
<dbReference type="Gene3D" id="3.10.10.10">
    <property type="entry name" value="HIV Type 1 Reverse Transcriptase, subunit A, domain 1"/>
    <property type="match status" value="1"/>
</dbReference>
<feature type="compositionally biased region" description="Acidic residues" evidence="2">
    <location>
        <begin position="104"/>
        <end position="122"/>
    </location>
</feature>
<keyword evidence="4" id="KW-0695">RNA-directed DNA polymerase</keyword>
<keyword evidence="4" id="KW-0808">Transferase</keyword>
<keyword evidence="1" id="KW-0479">Metal-binding</keyword>
<dbReference type="PANTHER" id="PTHR24559:SF444">
    <property type="entry name" value="REVERSE TRANSCRIPTASE DOMAIN-CONTAINING PROTEIN"/>
    <property type="match status" value="1"/>
</dbReference>
<keyword evidence="1" id="KW-0862">Zinc</keyword>
<evidence type="ECO:0000259" key="3">
    <source>
        <dbReference type="PROSITE" id="PS50158"/>
    </source>
</evidence>
<dbReference type="GO" id="GO:0003964">
    <property type="term" value="F:RNA-directed DNA polymerase activity"/>
    <property type="evidence" value="ECO:0007669"/>
    <property type="project" value="UniProtKB-KW"/>
</dbReference>
<feature type="compositionally biased region" description="Polar residues" evidence="2">
    <location>
        <begin position="30"/>
        <end position="43"/>
    </location>
</feature>
<dbReference type="InterPro" id="IPR043502">
    <property type="entry name" value="DNA/RNA_pol_sf"/>
</dbReference>
<protein>
    <submittedName>
        <fullName evidence="4">Reverse transcriptase</fullName>
    </submittedName>
</protein>
<evidence type="ECO:0000256" key="2">
    <source>
        <dbReference type="SAM" id="MobiDB-lite"/>
    </source>
</evidence>
<dbReference type="SUPFAM" id="SSF56672">
    <property type="entry name" value="DNA/RNA polymerases"/>
    <property type="match status" value="1"/>
</dbReference>
<feature type="domain" description="CCHC-type" evidence="3">
    <location>
        <begin position="490"/>
        <end position="506"/>
    </location>
</feature>
<feature type="region of interest" description="Disordered" evidence="2">
    <location>
        <begin position="1"/>
        <end position="51"/>
    </location>
</feature>
<dbReference type="InterPro" id="IPR053134">
    <property type="entry name" value="RNA-dir_DNA_polymerase"/>
</dbReference>
<dbReference type="InterPro" id="IPR036875">
    <property type="entry name" value="Znf_CCHC_sf"/>
</dbReference>
<dbReference type="SMART" id="SM00343">
    <property type="entry name" value="ZnF_C2HC"/>
    <property type="match status" value="2"/>
</dbReference>
<dbReference type="PANTHER" id="PTHR24559">
    <property type="entry name" value="TRANSPOSON TY3-I GAG-POL POLYPROTEIN"/>
    <property type="match status" value="1"/>
</dbReference>
<name>A0A6L2LFM5_TANCI</name>
<proteinExistence type="predicted"/>